<dbReference type="Gene3D" id="2.40.160.210">
    <property type="entry name" value="Acyl-CoA thioesterase, double hotdog domain"/>
    <property type="match status" value="1"/>
</dbReference>
<name>A0ABU3WWY6_9NOCA</name>
<evidence type="ECO:0000256" key="1">
    <source>
        <dbReference type="SAM" id="MobiDB-lite"/>
    </source>
</evidence>
<comment type="caution">
    <text evidence="3">The sequence shown here is derived from an EMBL/GenBank/DDBJ whole genome shotgun (WGS) entry which is preliminary data.</text>
</comment>
<accession>A0ABU3WWY6</accession>
<protein>
    <submittedName>
        <fullName evidence="3">Thioesterase family protein</fullName>
    </submittedName>
</protein>
<proteinExistence type="predicted"/>
<dbReference type="InterPro" id="IPR029069">
    <property type="entry name" value="HotDog_dom_sf"/>
</dbReference>
<evidence type="ECO:0000259" key="2">
    <source>
        <dbReference type="Pfam" id="PF13622"/>
    </source>
</evidence>
<dbReference type="Pfam" id="PF13622">
    <property type="entry name" value="4HBT_3"/>
    <property type="match status" value="1"/>
</dbReference>
<keyword evidence="4" id="KW-1185">Reference proteome</keyword>
<gene>
    <name evidence="3" type="ORF">F8M49_25525</name>
</gene>
<feature type="domain" description="Acyl-CoA thioesterase-like N-terminal HotDog" evidence="2">
    <location>
        <begin position="24"/>
        <end position="105"/>
    </location>
</feature>
<reference evidence="3 4" key="1">
    <citation type="submission" date="2019-10" db="EMBL/GenBank/DDBJ databases">
        <title>Draft Genome Assembly of Rhodococcus zopfii DSM44189.</title>
        <authorList>
            <person name="Sutton J.M."/>
            <person name="Akob D.M."/>
            <person name="Bushman T.J."/>
        </authorList>
    </citation>
    <scope>NUCLEOTIDE SEQUENCE [LARGE SCALE GENOMIC DNA]</scope>
    <source>
        <strain evidence="3 4">DSM 44189</strain>
    </source>
</reference>
<evidence type="ECO:0000313" key="4">
    <source>
        <dbReference type="Proteomes" id="UP001275440"/>
    </source>
</evidence>
<dbReference type="InterPro" id="IPR049449">
    <property type="entry name" value="TesB_ACOT8-like_N"/>
</dbReference>
<dbReference type="EMBL" id="WBMO01000005">
    <property type="protein sequence ID" value="MDV2477908.1"/>
    <property type="molecule type" value="Genomic_DNA"/>
</dbReference>
<sequence length="267" mass="29060">MGRTEHGYFTEVDGRFVPTEIAISPWSPDMIVGPCVCGLFARELENRHAVENWVPSRLTVDLFKPVRTDPVTVETTLVRDGNRIRVADAQMLQGDDVVARATVVYLRPSEQPPGTVWTRDEHPTPPPGHADTAAGFAPTWFGSDGHPDGWSRKRSEHQNSSRKRMWARQFPVILGEETSPFVRTAIVGEGTSLVTNWSERGVGFINADLTLTLSRLPVGAEVGVEADHHIGADGVAVGTSVLFDSLGPFGAGMVVALANTHRQVDFG</sequence>
<organism evidence="3 4">
    <name type="scientific">Rhodococcus zopfii</name>
    <dbReference type="NCBI Taxonomy" id="43772"/>
    <lineage>
        <taxon>Bacteria</taxon>
        <taxon>Bacillati</taxon>
        <taxon>Actinomycetota</taxon>
        <taxon>Actinomycetes</taxon>
        <taxon>Mycobacteriales</taxon>
        <taxon>Nocardiaceae</taxon>
        <taxon>Rhodococcus</taxon>
    </lineage>
</organism>
<evidence type="ECO:0000313" key="3">
    <source>
        <dbReference type="EMBL" id="MDV2477908.1"/>
    </source>
</evidence>
<dbReference type="Proteomes" id="UP001275440">
    <property type="component" value="Unassembled WGS sequence"/>
</dbReference>
<feature type="region of interest" description="Disordered" evidence="1">
    <location>
        <begin position="111"/>
        <end position="162"/>
    </location>
</feature>
<dbReference type="SUPFAM" id="SSF54637">
    <property type="entry name" value="Thioesterase/thiol ester dehydrase-isomerase"/>
    <property type="match status" value="1"/>
</dbReference>
<dbReference type="InterPro" id="IPR042171">
    <property type="entry name" value="Acyl-CoA_hotdog"/>
</dbReference>
<feature type="compositionally biased region" description="Basic and acidic residues" evidence="1">
    <location>
        <begin position="145"/>
        <end position="159"/>
    </location>
</feature>